<dbReference type="EMBL" id="MU274911">
    <property type="protein sequence ID" value="KAI0089258.1"/>
    <property type="molecule type" value="Genomic_DNA"/>
</dbReference>
<protein>
    <submittedName>
        <fullName evidence="1">Uncharacterized protein</fullName>
    </submittedName>
</protein>
<evidence type="ECO:0000313" key="2">
    <source>
        <dbReference type="Proteomes" id="UP001055072"/>
    </source>
</evidence>
<name>A0ACB8U4U0_9APHY</name>
<proteinExistence type="predicted"/>
<dbReference type="Proteomes" id="UP001055072">
    <property type="component" value="Unassembled WGS sequence"/>
</dbReference>
<keyword evidence="2" id="KW-1185">Reference proteome</keyword>
<sequence length="1026" mass="110523">MMAGNFEPFAGPTYITSRSADVILSDVRPIKLKLEALRSVNVLLDEFLYNILDAANSLSTDKLKAGLHKVLPTTLGKDAVLEAELELKAYWERNAPHTPTNQVFDLQWSFELLRLKCEAYSTMNDTDEDAEVERRLNERMVNAGGVAPPHTSLMAPAALYLTAILEHICQHGLSNVSRVAARDSSRTLATVHDLFVALCEDPAIYSTFKTMKVYEQIEALSKAPRRVKSISKSSNKSIDRSRAASPSIDSLRDATLPHRARLSSDSVTIAAAAVLSSLGPGRGSQEKSRMKLFGGRSSGDQDRSETPKSFDEEGRGGSFELMDEEAQREFDELMRSSTTMKVSLTPDRLKSMEVYKQEKRRKAPVRESENDPVITISGGGGVVKRAVSARRAQARLVDAITEDDEPSPIKAHPSSVSQASVVPRIRQKSLTAAATSPSVPSEALPLPRTRSVTISSPQVQKKRPIGQIRPGIPKVPSTILIPSQENSLPSPLSAPPMQNGRPPRTRKVARHRESMDLDEIMGVEDDELGALSPPPRTPRTPSSKRDPSKPYISKSAKELIDFLDEGPPLELEPPHINASVISLESSKSKSGRLQRMMSKLSLGGSSEKLNGSSDTRRSPSVNGTAPSSYILSSISSRNGRQMPTVVIATPPPPPSSFSSPPTVSHPSPPAYPSPPVQYASSQSAITSPTFSPNGSISSAFPHQELGSSLGRTTPSEFNVPEKVRISGRRTSIIRKAVPSLEPPSERSQDRRDSPSPSPSNVQTIIAPPVEKSRTKSSSPLDEFPPVPTAVNIPPHARQRNDTLSGRSEMSIGAVIWAESSSTNTPVDSPIGTASPSPSSSIRRPSKQTSLRSVATPSTPTSIPPHVNGVNGVHHQHQLRQSSVSPEPAPAIESQSLSQAQTHVVEASGTTVESVPDVQAHVSKSTTAVHSSPAFTLVDAQDLRRMVSAASSADECRLIIDMFLVKSGYPVLTGPFDDTPVSEVDLSKAGEELSKKVADNAGMERSLVMHYLGGFDDDAEDSTPISV</sequence>
<evidence type="ECO:0000313" key="1">
    <source>
        <dbReference type="EMBL" id="KAI0089258.1"/>
    </source>
</evidence>
<accession>A0ACB8U4U0</accession>
<comment type="caution">
    <text evidence="1">The sequence shown here is derived from an EMBL/GenBank/DDBJ whole genome shotgun (WGS) entry which is preliminary data.</text>
</comment>
<organism evidence="1 2">
    <name type="scientific">Irpex rosettiformis</name>
    <dbReference type="NCBI Taxonomy" id="378272"/>
    <lineage>
        <taxon>Eukaryota</taxon>
        <taxon>Fungi</taxon>
        <taxon>Dikarya</taxon>
        <taxon>Basidiomycota</taxon>
        <taxon>Agaricomycotina</taxon>
        <taxon>Agaricomycetes</taxon>
        <taxon>Polyporales</taxon>
        <taxon>Irpicaceae</taxon>
        <taxon>Irpex</taxon>
    </lineage>
</organism>
<gene>
    <name evidence="1" type="ORF">BDY19DRAFT_1056842</name>
</gene>
<reference evidence="1" key="1">
    <citation type="journal article" date="2021" name="Environ. Microbiol.">
        <title>Gene family expansions and transcriptome signatures uncover fungal adaptations to wood decay.</title>
        <authorList>
            <person name="Hage H."/>
            <person name="Miyauchi S."/>
            <person name="Viragh M."/>
            <person name="Drula E."/>
            <person name="Min B."/>
            <person name="Chaduli D."/>
            <person name="Navarro D."/>
            <person name="Favel A."/>
            <person name="Norest M."/>
            <person name="Lesage-Meessen L."/>
            <person name="Balint B."/>
            <person name="Merenyi Z."/>
            <person name="de Eugenio L."/>
            <person name="Morin E."/>
            <person name="Martinez A.T."/>
            <person name="Baldrian P."/>
            <person name="Stursova M."/>
            <person name="Martinez M.J."/>
            <person name="Novotny C."/>
            <person name="Magnuson J.K."/>
            <person name="Spatafora J.W."/>
            <person name="Maurice S."/>
            <person name="Pangilinan J."/>
            <person name="Andreopoulos W."/>
            <person name="LaButti K."/>
            <person name="Hundley H."/>
            <person name="Na H."/>
            <person name="Kuo A."/>
            <person name="Barry K."/>
            <person name="Lipzen A."/>
            <person name="Henrissat B."/>
            <person name="Riley R."/>
            <person name="Ahrendt S."/>
            <person name="Nagy L.G."/>
            <person name="Grigoriev I.V."/>
            <person name="Martin F."/>
            <person name="Rosso M.N."/>
        </authorList>
    </citation>
    <scope>NUCLEOTIDE SEQUENCE</scope>
    <source>
        <strain evidence="1">CBS 384.51</strain>
    </source>
</reference>